<feature type="transmembrane region" description="Helical" evidence="1">
    <location>
        <begin position="37"/>
        <end position="58"/>
    </location>
</feature>
<evidence type="ECO:0000259" key="2">
    <source>
        <dbReference type="Pfam" id="PF15055"/>
    </source>
</evidence>
<dbReference type="Pfam" id="PF15055">
    <property type="entry name" value="DMAC1_Dmo2"/>
    <property type="match status" value="1"/>
</dbReference>
<name>A0A8E2E1I5_9PEZI</name>
<protein>
    <recommendedName>
        <fullName evidence="2">Distal membrane-arm assembly complex protein 1-like domain-containing protein</fullName>
    </recommendedName>
</protein>
<keyword evidence="1" id="KW-0472">Membrane</keyword>
<keyword evidence="1" id="KW-1133">Transmembrane helix</keyword>
<organism evidence="3 4">
    <name type="scientific">Lepidopterella palustris CBS 459.81</name>
    <dbReference type="NCBI Taxonomy" id="1314670"/>
    <lineage>
        <taxon>Eukaryota</taxon>
        <taxon>Fungi</taxon>
        <taxon>Dikarya</taxon>
        <taxon>Ascomycota</taxon>
        <taxon>Pezizomycotina</taxon>
        <taxon>Dothideomycetes</taxon>
        <taxon>Pleosporomycetidae</taxon>
        <taxon>Mytilinidiales</taxon>
        <taxon>Argynnaceae</taxon>
        <taxon>Lepidopterella</taxon>
    </lineage>
</organism>
<gene>
    <name evidence="3" type="ORF">K432DRAFT_361684</name>
</gene>
<dbReference type="InterPro" id="IPR053092">
    <property type="entry name" value="Mitochondrial_unc_protein"/>
</dbReference>
<accession>A0A8E2E1I5</accession>
<proteinExistence type="predicted"/>
<dbReference type="PANTHER" id="PTHR28048:SF1">
    <property type="entry name" value="ACR195WP"/>
    <property type="match status" value="1"/>
</dbReference>
<evidence type="ECO:0000313" key="3">
    <source>
        <dbReference type="EMBL" id="OCK75670.1"/>
    </source>
</evidence>
<evidence type="ECO:0000256" key="1">
    <source>
        <dbReference type="SAM" id="Phobius"/>
    </source>
</evidence>
<evidence type="ECO:0000313" key="4">
    <source>
        <dbReference type="Proteomes" id="UP000250266"/>
    </source>
</evidence>
<dbReference type="EMBL" id="KV745288">
    <property type="protein sequence ID" value="OCK75670.1"/>
    <property type="molecule type" value="Genomic_DNA"/>
</dbReference>
<dbReference type="InterPro" id="IPR028036">
    <property type="entry name" value="DMAC1-like_dom"/>
</dbReference>
<reference evidence="3 4" key="1">
    <citation type="journal article" date="2016" name="Nat. Commun.">
        <title>Ectomycorrhizal ecology is imprinted in the genome of the dominant symbiotic fungus Cenococcum geophilum.</title>
        <authorList>
            <consortium name="DOE Joint Genome Institute"/>
            <person name="Peter M."/>
            <person name="Kohler A."/>
            <person name="Ohm R.A."/>
            <person name="Kuo A."/>
            <person name="Krutzmann J."/>
            <person name="Morin E."/>
            <person name="Arend M."/>
            <person name="Barry K.W."/>
            <person name="Binder M."/>
            <person name="Choi C."/>
            <person name="Clum A."/>
            <person name="Copeland A."/>
            <person name="Grisel N."/>
            <person name="Haridas S."/>
            <person name="Kipfer T."/>
            <person name="LaButti K."/>
            <person name="Lindquist E."/>
            <person name="Lipzen A."/>
            <person name="Maire R."/>
            <person name="Meier B."/>
            <person name="Mihaltcheva S."/>
            <person name="Molinier V."/>
            <person name="Murat C."/>
            <person name="Poggeler S."/>
            <person name="Quandt C.A."/>
            <person name="Sperisen C."/>
            <person name="Tritt A."/>
            <person name="Tisserant E."/>
            <person name="Crous P.W."/>
            <person name="Henrissat B."/>
            <person name="Nehls U."/>
            <person name="Egli S."/>
            <person name="Spatafora J.W."/>
            <person name="Grigoriev I.V."/>
            <person name="Martin F.M."/>
        </authorList>
    </citation>
    <scope>NUCLEOTIDE SEQUENCE [LARGE SCALE GENOMIC DNA]</scope>
    <source>
        <strain evidence="3 4">CBS 459.81</strain>
    </source>
</reference>
<feature type="transmembrane region" description="Helical" evidence="1">
    <location>
        <begin position="79"/>
        <end position="97"/>
    </location>
</feature>
<keyword evidence="4" id="KW-1185">Reference proteome</keyword>
<feature type="domain" description="Distal membrane-arm assembly complex protein 1-like" evidence="2">
    <location>
        <begin position="31"/>
        <end position="68"/>
    </location>
</feature>
<keyword evidence="1" id="KW-0812">Transmembrane</keyword>
<sequence length="98" mass="10595">MAKATPTAYTLQEPEPPTLNQSLAEDKAQIDCLPCRVVGAGAFIGLGVYSYFSGHYQLRQQQKAIIMSKSIFGMKLRQAGITGIAATLVGLGIYRFVN</sequence>
<dbReference type="Proteomes" id="UP000250266">
    <property type="component" value="Unassembled WGS sequence"/>
</dbReference>
<dbReference type="OrthoDB" id="6604875at2759"/>
<dbReference type="PANTHER" id="PTHR28048">
    <property type="entry name" value="ACR195WP"/>
    <property type="match status" value="1"/>
</dbReference>
<dbReference type="AlphaFoldDB" id="A0A8E2E1I5"/>